<reference evidence="3" key="1">
    <citation type="submission" date="2021-01" db="EMBL/GenBank/DDBJ databases">
        <title>Adiantum capillus-veneris genome.</title>
        <authorList>
            <person name="Fang Y."/>
            <person name="Liao Q."/>
        </authorList>
    </citation>
    <scope>NUCLEOTIDE SEQUENCE</scope>
    <source>
        <strain evidence="3">H3</strain>
        <tissue evidence="3">Leaf</tissue>
    </source>
</reference>
<gene>
    <name evidence="3" type="ORF">GOP47_0000599</name>
</gene>
<dbReference type="Pfam" id="PF23403">
    <property type="entry name" value="LTI65_LTI78_N"/>
    <property type="match status" value="1"/>
</dbReference>
<evidence type="ECO:0000313" key="4">
    <source>
        <dbReference type="Proteomes" id="UP000886520"/>
    </source>
</evidence>
<feature type="compositionally biased region" description="Basic and acidic residues" evidence="1">
    <location>
        <begin position="652"/>
        <end position="661"/>
    </location>
</feature>
<dbReference type="GO" id="GO:0009737">
    <property type="term" value="P:response to abscisic acid"/>
    <property type="evidence" value="ECO:0007669"/>
    <property type="project" value="InterPro"/>
</dbReference>
<evidence type="ECO:0000313" key="3">
    <source>
        <dbReference type="EMBL" id="KAI5084430.1"/>
    </source>
</evidence>
<keyword evidence="4" id="KW-1185">Reference proteome</keyword>
<feature type="region of interest" description="Disordered" evidence="1">
    <location>
        <begin position="587"/>
        <end position="661"/>
    </location>
</feature>
<feature type="compositionally biased region" description="Low complexity" evidence="1">
    <location>
        <begin position="232"/>
        <end position="251"/>
    </location>
</feature>
<evidence type="ECO:0000259" key="2">
    <source>
        <dbReference type="Pfam" id="PF23403"/>
    </source>
</evidence>
<feature type="compositionally biased region" description="Polar residues" evidence="1">
    <location>
        <begin position="639"/>
        <end position="649"/>
    </location>
</feature>
<dbReference type="AlphaFoldDB" id="A0A9D4ZT82"/>
<dbReference type="Proteomes" id="UP000886520">
    <property type="component" value="Chromosome 1"/>
</dbReference>
<dbReference type="OrthoDB" id="1931597at2759"/>
<sequence>MQAQEVPPSAATGLGVPLQEVGPEHAVGTEEQPDNGHKKKSVIGKVKEKAKKLKTKIKKPKSPGAAGENNDESSSGEEEDSGSDEQQSGERAGEEQDVVVEPGPKGQAYEAIPDPHVDPAAGVHERLAQLQLGDEPEATKPKEAPGVSPYIASGQTTEASQGIPVEEGKTADGKDLVVTPSASDDKAGVVPMDYDQPSDVSKTSDNKGAWYTPTSAEGEQQKPLKDRIVEGATSAKDSVATAAATGAGSVGLKSYDESGNTERSEESKTAFDEAKEKVFGSSEAPQGEVIESVGQNKPSITSRAASTVTGLKDTLASKLGYGSGKNLTRDSNAPLDTTPSTQSSEAPHGELVESGGQNKPSITSRATGTMTGLKDTIASKLGYGSDKNLTRDSNAPLDTTPTQVGEQNPENKSALEKIQERAAGTTAAVTSKLGYGDNQSPSAERSPSEAVGDQVNPAGHNKTYTQKAREAAFGAKDAVAAKLGYGGTSTKENVTSATEGDNKSYMQKAQETAVSAKDAVASKLGYANKDVPTAATESAYGEEQNVPASTAARFHPGEEDRALSQLITEKMSTGAATVKDTLMKPFGSKTAGSLTPTTTPPPSSAAAVEADPVHSTVGGTKPDVPQEEKAGIVGKVTGVVSSLLGTSPSGKKKAEEAAGEK</sequence>
<evidence type="ECO:0000256" key="1">
    <source>
        <dbReference type="SAM" id="MobiDB-lite"/>
    </source>
</evidence>
<feature type="compositionally biased region" description="Polar residues" evidence="1">
    <location>
        <begin position="355"/>
        <end position="370"/>
    </location>
</feature>
<feature type="domain" description="LTI65/LTI78 N-terminal" evidence="2">
    <location>
        <begin position="37"/>
        <end position="85"/>
    </location>
</feature>
<feature type="region of interest" description="Disordered" evidence="1">
    <location>
        <begin position="1"/>
        <end position="466"/>
    </location>
</feature>
<protein>
    <recommendedName>
        <fullName evidence="2">LTI65/LTI78 N-terminal domain-containing protein</fullName>
    </recommendedName>
</protein>
<feature type="compositionally biased region" description="Basic and acidic residues" evidence="1">
    <location>
        <begin position="166"/>
        <end position="175"/>
    </location>
</feature>
<feature type="compositionally biased region" description="Polar residues" evidence="1">
    <location>
        <begin position="325"/>
        <end position="345"/>
    </location>
</feature>
<feature type="region of interest" description="Disordered" evidence="1">
    <location>
        <begin position="535"/>
        <end position="556"/>
    </location>
</feature>
<feature type="compositionally biased region" description="Basic residues" evidence="1">
    <location>
        <begin position="37"/>
        <end position="61"/>
    </location>
</feature>
<dbReference type="EMBL" id="JABFUD020000001">
    <property type="protein sequence ID" value="KAI5084430.1"/>
    <property type="molecule type" value="Genomic_DNA"/>
</dbReference>
<feature type="compositionally biased region" description="Polar residues" evidence="1">
    <location>
        <begin position="293"/>
        <end position="309"/>
    </location>
</feature>
<comment type="caution">
    <text evidence="3">The sequence shown here is derived from an EMBL/GenBank/DDBJ whole genome shotgun (WGS) entry which is preliminary data.</text>
</comment>
<name>A0A9D4ZT82_ADICA</name>
<feature type="compositionally biased region" description="Basic and acidic residues" evidence="1">
    <location>
        <begin position="254"/>
        <end position="278"/>
    </location>
</feature>
<feature type="compositionally biased region" description="Basic and acidic residues" evidence="1">
    <location>
        <begin position="219"/>
        <end position="229"/>
    </location>
</feature>
<dbReference type="PANTHER" id="PTHR33836:SF1">
    <property type="entry name" value="LOW-TEMPERATURE-INDUCED 65 KDA PROTEIN-RELATED"/>
    <property type="match status" value="1"/>
</dbReference>
<dbReference type="PANTHER" id="PTHR33836">
    <property type="entry name" value="LOW-TEMPERATURE-INDUCED 65 KDA PROTEIN-RELATED"/>
    <property type="match status" value="1"/>
</dbReference>
<dbReference type="InterPro" id="IPR056605">
    <property type="entry name" value="LTI65_LTI78_N"/>
</dbReference>
<feature type="compositionally biased region" description="Polar residues" evidence="1">
    <location>
        <begin position="391"/>
        <end position="411"/>
    </location>
</feature>
<proteinExistence type="predicted"/>
<feature type="compositionally biased region" description="Low complexity" evidence="1">
    <location>
        <begin position="588"/>
        <end position="597"/>
    </location>
</feature>
<organism evidence="3 4">
    <name type="scientific">Adiantum capillus-veneris</name>
    <name type="common">Maidenhair fern</name>
    <dbReference type="NCBI Taxonomy" id="13818"/>
    <lineage>
        <taxon>Eukaryota</taxon>
        <taxon>Viridiplantae</taxon>
        <taxon>Streptophyta</taxon>
        <taxon>Embryophyta</taxon>
        <taxon>Tracheophyta</taxon>
        <taxon>Polypodiopsida</taxon>
        <taxon>Polypodiidae</taxon>
        <taxon>Polypodiales</taxon>
        <taxon>Pteridineae</taxon>
        <taxon>Pteridaceae</taxon>
        <taxon>Vittarioideae</taxon>
        <taxon>Adiantum</taxon>
    </lineage>
</organism>
<accession>A0A9D4ZT82</accession>
<feature type="compositionally biased region" description="Acidic residues" evidence="1">
    <location>
        <begin position="69"/>
        <end position="83"/>
    </location>
</feature>
<feature type="compositionally biased region" description="Basic and acidic residues" evidence="1">
    <location>
        <begin position="113"/>
        <end position="127"/>
    </location>
</feature>
<dbReference type="InterPro" id="IPR037491">
    <property type="entry name" value="LTI78/LTI65"/>
</dbReference>